<dbReference type="OrthoDB" id="5379851at2"/>
<dbReference type="Gene3D" id="3.40.50.450">
    <property type="match status" value="1"/>
</dbReference>
<dbReference type="EMBL" id="JFKE01000002">
    <property type="protein sequence ID" value="KAJ56520.1"/>
    <property type="molecule type" value="Genomic_DNA"/>
</dbReference>
<dbReference type="AlphaFoldDB" id="A0A037ZJB4"/>
<evidence type="ECO:0000313" key="2">
    <source>
        <dbReference type="Proteomes" id="UP000026249"/>
    </source>
</evidence>
<dbReference type="SUPFAM" id="SSF48452">
    <property type="entry name" value="TPR-like"/>
    <property type="match status" value="1"/>
</dbReference>
<evidence type="ECO:0000313" key="1">
    <source>
        <dbReference type="EMBL" id="KAJ56520.1"/>
    </source>
</evidence>
<dbReference type="Proteomes" id="UP000026249">
    <property type="component" value="Unassembled WGS sequence"/>
</dbReference>
<organism evidence="1 2">
    <name type="scientific">Actibacterium mucosum KCTC 23349</name>
    <dbReference type="NCBI Taxonomy" id="1454373"/>
    <lineage>
        <taxon>Bacteria</taxon>
        <taxon>Pseudomonadati</taxon>
        <taxon>Pseudomonadota</taxon>
        <taxon>Alphaproteobacteria</taxon>
        <taxon>Rhodobacterales</taxon>
        <taxon>Roseobacteraceae</taxon>
        <taxon>Actibacterium</taxon>
    </lineage>
</organism>
<gene>
    <name evidence="1" type="ORF">ACMU_06145</name>
</gene>
<proteinExistence type="predicted"/>
<protein>
    <submittedName>
        <fullName evidence="1">Uncharacterized protein</fullName>
    </submittedName>
</protein>
<dbReference type="InterPro" id="IPR011990">
    <property type="entry name" value="TPR-like_helical_dom_sf"/>
</dbReference>
<comment type="caution">
    <text evidence="1">The sequence shown here is derived from an EMBL/GenBank/DDBJ whole genome shotgun (WGS) entry which is preliminary data.</text>
</comment>
<dbReference type="RefSeq" id="WP_051587965.1">
    <property type="nucleotide sequence ID" value="NZ_JFKE01000002.1"/>
</dbReference>
<accession>A0A037ZJB4</accession>
<keyword evidence="2" id="KW-1185">Reference proteome</keyword>
<dbReference type="STRING" id="1454373.ACMU_06145"/>
<name>A0A037ZJB4_9RHOB</name>
<dbReference type="Gene3D" id="1.25.40.10">
    <property type="entry name" value="Tetratricopeptide repeat domain"/>
    <property type="match status" value="1"/>
</dbReference>
<reference evidence="1 2" key="1">
    <citation type="submission" date="2014-03" db="EMBL/GenBank/DDBJ databases">
        <title>Draft Genome Sequence of Actibacterium mucosum KCTC 23349, a Marine Alphaproteobacterium with Complex Ionic Requirements Isolated from Mediterranean Seawater at Malvarrosa Beach, Valencia, Spain.</title>
        <authorList>
            <person name="Arahal D.R."/>
            <person name="Shao Z."/>
            <person name="Lai Q."/>
            <person name="Pujalte M.J."/>
        </authorList>
    </citation>
    <scope>NUCLEOTIDE SEQUENCE [LARGE SCALE GENOMIC DNA]</scope>
    <source>
        <strain evidence="1 2">KCTC 23349</strain>
    </source>
</reference>
<sequence length="390" mass="43263">MRCFIISPIGAEDSPSRQVGDDFFNLLMVPALRGYKFEPIRADKISKSSQITEEIVELIQNSELCIADLTMQNPNVFYEVGRRHETGRPIILLARKGENVPFDLAGNRIIFYDLSNAKSTIETINYICSFIDELTATGQILGSSKNATLSTILVEVEKVHTLLKGGLQKIARPDHQVGAPRSQRVKDIELLKMPPAHAFITALESGDIEGARSVLPRVKEFLGKEQYLSALASLAEVGDSDAKDELVSQFMELAESASESSVLVILAGLRDYFTNTSQLEPGLEVFRDLLSHYQGSGAGNVSVLSNIFNRLQQLSFSNNDFLDALQYALEAVRLSPDDDSYTYNAYLIERELGNTEEAVQYAQRFLELTEDMESRFAVLAKEYLAIEGAA</sequence>